<proteinExistence type="predicted"/>
<feature type="compositionally biased region" description="Low complexity" evidence="1">
    <location>
        <begin position="85"/>
        <end position="98"/>
    </location>
</feature>
<feature type="compositionally biased region" description="Low complexity" evidence="1">
    <location>
        <begin position="145"/>
        <end position="155"/>
    </location>
</feature>
<comment type="caution">
    <text evidence="2">The sequence shown here is derived from an EMBL/GenBank/DDBJ whole genome shotgun (WGS) entry which is preliminary data.</text>
</comment>
<dbReference type="EMBL" id="JAECZO010000034">
    <property type="protein sequence ID" value="KAK7194300.1"/>
    <property type="molecule type" value="Genomic_DNA"/>
</dbReference>
<keyword evidence="3" id="KW-1185">Reference proteome</keyword>
<evidence type="ECO:0000256" key="1">
    <source>
        <dbReference type="SAM" id="MobiDB-lite"/>
    </source>
</evidence>
<feature type="region of interest" description="Disordered" evidence="1">
    <location>
        <begin position="63"/>
        <end position="160"/>
    </location>
</feature>
<dbReference type="Proteomes" id="UP001430356">
    <property type="component" value="Unassembled WGS sequence"/>
</dbReference>
<dbReference type="AlphaFoldDB" id="A0AAW0EN08"/>
<feature type="region of interest" description="Disordered" evidence="1">
    <location>
        <begin position="320"/>
        <end position="340"/>
    </location>
</feature>
<name>A0AAW0EN08_9TRYP</name>
<evidence type="ECO:0000313" key="2">
    <source>
        <dbReference type="EMBL" id="KAK7194300.1"/>
    </source>
</evidence>
<protein>
    <recommendedName>
        <fullName evidence="4">Transmembrane protein</fullName>
    </recommendedName>
</protein>
<sequence>MRCRGAVDPLARSCRCVSHAGGAVHRRHATLPLPGRWRCRCSGDDSITAAKWWSVRIFSTSSLGSAAPTAGGTRANHGGDSTDNLSAPPTSSSSSLSTDVLRTSQEDVVAGVGDGLAGPATRPPVSAELAVGSRGDRRRADPSRTRQTTTTSAASIGKSKHKPLGELKVKRRAPWGAPQLRDSWSEDAMSKRDRDNMDERICREYRYHPDEFRRQHIRYTALLLIPCILASVCVTYYWQTGRPIWQADPQHVLNLVRVLDTSPRSKLYAYRLEDTHDLPAHVLRRRAECAGQREYDERVFHVMHSAFKRPSPDELRLLEAVQQQQQEEADAAAPTESARE</sequence>
<gene>
    <name evidence="2" type="ORF">NESM_000345000</name>
</gene>
<reference evidence="2 3" key="1">
    <citation type="journal article" date="2021" name="MBio">
        <title>A New Model Trypanosomatid, Novymonas esmeraldas: Genomic Perception of Its 'Candidatus Pandoraea novymonadis' Endosymbiont.</title>
        <authorList>
            <person name="Zakharova A."/>
            <person name="Saura A."/>
            <person name="Butenko A."/>
            <person name="Podesvova L."/>
            <person name="Warmusova S."/>
            <person name="Kostygov A.Y."/>
            <person name="Nenarokova A."/>
            <person name="Lukes J."/>
            <person name="Opperdoes F.R."/>
            <person name="Yurchenko V."/>
        </authorList>
    </citation>
    <scope>NUCLEOTIDE SEQUENCE [LARGE SCALE GENOMIC DNA]</scope>
    <source>
        <strain evidence="2 3">E262AT.01</strain>
    </source>
</reference>
<evidence type="ECO:0008006" key="4">
    <source>
        <dbReference type="Google" id="ProtNLM"/>
    </source>
</evidence>
<evidence type="ECO:0000313" key="3">
    <source>
        <dbReference type="Proteomes" id="UP001430356"/>
    </source>
</evidence>
<feature type="compositionally biased region" description="Basic and acidic residues" evidence="1">
    <location>
        <begin position="134"/>
        <end position="144"/>
    </location>
</feature>
<organism evidence="2 3">
    <name type="scientific">Novymonas esmeraldas</name>
    <dbReference type="NCBI Taxonomy" id="1808958"/>
    <lineage>
        <taxon>Eukaryota</taxon>
        <taxon>Discoba</taxon>
        <taxon>Euglenozoa</taxon>
        <taxon>Kinetoplastea</taxon>
        <taxon>Metakinetoplastina</taxon>
        <taxon>Trypanosomatida</taxon>
        <taxon>Trypanosomatidae</taxon>
        <taxon>Novymonas</taxon>
    </lineage>
</organism>
<accession>A0AAW0EN08</accession>